<accession>H9UHK6</accession>
<dbReference type="SUPFAM" id="SSF56784">
    <property type="entry name" value="HAD-like"/>
    <property type="match status" value="1"/>
</dbReference>
<evidence type="ECO:0000313" key="1">
    <source>
        <dbReference type="EMBL" id="AFG36999.1"/>
    </source>
</evidence>
<dbReference type="InterPro" id="IPR000150">
    <property type="entry name" value="Cof"/>
</dbReference>
<dbReference type="STRING" id="889378.Spiaf_0910"/>
<dbReference type="HOGENOM" id="CLU_044146_0_3_12"/>
<dbReference type="CDD" id="cd07516">
    <property type="entry name" value="HAD_Pase"/>
    <property type="match status" value="1"/>
</dbReference>
<dbReference type="eggNOG" id="COG0561">
    <property type="taxonomic scope" value="Bacteria"/>
</dbReference>
<dbReference type="SFLD" id="SFLDG01140">
    <property type="entry name" value="C2.B:_Phosphomannomutase_and_P"/>
    <property type="match status" value="1"/>
</dbReference>
<dbReference type="NCBIfam" id="TIGR01484">
    <property type="entry name" value="HAD-SF-IIB"/>
    <property type="match status" value="1"/>
</dbReference>
<dbReference type="SFLD" id="SFLDG01144">
    <property type="entry name" value="C2.B.4:_PGP_Like"/>
    <property type="match status" value="1"/>
</dbReference>
<dbReference type="Pfam" id="PF08282">
    <property type="entry name" value="Hydrolase_3"/>
    <property type="match status" value="1"/>
</dbReference>
<dbReference type="AlphaFoldDB" id="H9UHK6"/>
<dbReference type="InterPro" id="IPR023214">
    <property type="entry name" value="HAD_sf"/>
</dbReference>
<reference evidence="2" key="1">
    <citation type="journal article" date="2013" name="Stand. Genomic Sci.">
        <title>Complete genome sequence of the halophilic bacterium Spirochaeta africana type strain (Z-7692(T)) from the alkaline Lake Magadi in the East African Rift.</title>
        <authorList>
            <person name="Liolos K."/>
            <person name="Abt B."/>
            <person name="Scheuner C."/>
            <person name="Teshima H."/>
            <person name="Held B."/>
            <person name="Lapidus A."/>
            <person name="Nolan M."/>
            <person name="Lucas S."/>
            <person name="Deshpande S."/>
            <person name="Cheng J.F."/>
            <person name="Tapia R."/>
            <person name="Goodwin L.A."/>
            <person name="Pitluck S."/>
            <person name="Pagani I."/>
            <person name="Ivanova N."/>
            <person name="Mavromatis K."/>
            <person name="Mikhailova N."/>
            <person name="Huntemann M."/>
            <person name="Pati A."/>
            <person name="Chen A."/>
            <person name="Palaniappan K."/>
            <person name="Land M."/>
            <person name="Rohde M."/>
            <person name="Tindall B.J."/>
            <person name="Detter J.C."/>
            <person name="Goker M."/>
            <person name="Bristow J."/>
            <person name="Eisen J.A."/>
            <person name="Markowitz V."/>
            <person name="Hugenholtz P."/>
            <person name="Woyke T."/>
            <person name="Klenk H.P."/>
            <person name="Kyrpides N.C."/>
        </authorList>
    </citation>
    <scope>NUCLEOTIDE SEQUENCE</scope>
    <source>
        <strain evidence="2">ATCC 700263 / DSM 8902 / Z-7692</strain>
    </source>
</reference>
<dbReference type="InterPro" id="IPR036412">
    <property type="entry name" value="HAD-like_sf"/>
</dbReference>
<dbReference type="RefSeq" id="WP_014454994.1">
    <property type="nucleotide sequence ID" value="NC_017098.1"/>
</dbReference>
<dbReference type="GO" id="GO:0005829">
    <property type="term" value="C:cytosol"/>
    <property type="evidence" value="ECO:0007669"/>
    <property type="project" value="TreeGrafter"/>
</dbReference>
<dbReference type="NCBIfam" id="TIGR00099">
    <property type="entry name" value="Cof-subfamily"/>
    <property type="match status" value="1"/>
</dbReference>
<name>H9UHK6_SPIAZ</name>
<dbReference type="Gene3D" id="3.30.1240.10">
    <property type="match status" value="1"/>
</dbReference>
<proteinExistence type="predicted"/>
<dbReference type="EMBL" id="CP003282">
    <property type="protein sequence ID" value="AFG36999.1"/>
    <property type="molecule type" value="Genomic_DNA"/>
</dbReference>
<dbReference type="InterPro" id="IPR006379">
    <property type="entry name" value="HAD-SF_hydro_IIB"/>
</dbReference>
<dbReference type="Proteomes" id="UP000007383">
    <property type="component" value="Chromosome"/>
</dbReference>
<dbReference type="Gene3D" id="3.40.50.1000">
    <property type="entry name" value="HAD superfamily/HAD-like"/>
    <property type="match status" value="1"/>
</dbReference>
<dbReference type="PANTHER" id="PTHR10000:SF8">
    <property type="entry name" value="HAD SUPERFAMILY HYDROLASE-LIKE, TYPE 3"/>
    <property type="match status" value="1"/>
</dbReference>
<protein>
    <submittedName>
        <fullName evidence="1">HAD-superfamily hydrolase, subfamily IIB</fullName>
    </submittedName>
</protein>
<dbReference type="PATRIC" id="fig|889378.3.peg.910"/>
<dbReference type="KEGG" id="sfc:Spiaf_0910"/>
<keyword evidence="2" id="KW-1185">Reference proteome</keyword>
<organism evidence="1 2">
    <name type="scientific">Spirochaeta africana (strain ATCC 700263 / DSM 8902 / Z-7692)</name>
    <dbReference type="NCBI Taxonomy" id="889378"/>
    <lineage>
        <taxon>Bacteria</taxon>
        <taxon>Pseudomonadati</taxon>
        <taxon>Spirochaetota</taxon>
        <taxon>Spirochaetia</taxon>
        <taxon>Spirochaetales</taxon>
        <taxon>Spirochaetaceae</taxon>
        <taxon>Spirochaeta</taxon>
    </lineage>
</organism>
<dbReference type="PANTHER" id="PTHR10000">
    <property type="entry name" value="PHOSPHOSERINE PHOSPHATASE"/>
    <property type="match status" value="1"/>
</dbReference>
<sequence length="283" mass="31298">MDYQLIAFDMDDTLLDAERRVSPENRQALQELVHQGMRIVLCSGRPTPSLLQLARDLFPKAGTDNADEYIVSFNGAAVVAVASGQELHSTPIPVEAGLAILAAAREHGILLQAYSKDQFYTERDDERARDYSQSVGLPFEVVDDLADIIRAGSLKLLMNAPHEQLVQTKRHLQELSDRGELHMVFSKPHYLECLHPGVNKATGLEHLCRMLNLDLQQVIAVGDSHNDLEMLQHAGLGVAVANARDELKAAADMVLESDHTQSIAVELLRRITGLRTDISPKLQ</sequence>
<dbReference type="SFLD" id="SFLDS00003">
    <property type="entry name" value="Haloacid_Dehalogenase"/>
    <property type="match status" value="1"/>
</dbReference>
<dbReference type="GO" id="GO:0016791">
    <property type="term" value="F:phosphatase activity"/>
    <property type="evidence" value="ECO:0007669"/>
    <property type="project" value="TreeGrafter"/>
</dbReference>
<dbReference type="GO" id="GO:0000287">
    <property type="term" value="F:magnesium ion binding"/>
    <property type="evidence" value="ECO:0007669"/>
    <property type="project" value="TreeGrafter"/>
</dbReference>
<evidence type="ECO:0000313" key="2">
    <source>
        <dbReference type="Proteomes" id="UP000007383"/>
    </source>
</evidence>
<gene>
    <name evidence="1" type="ordered locus">Spiaf_0910</name>
</gene>
<keyword evidence="1" id="KW-0378">Hydrolase</keyword>